<evidence type="ECO:0000256" key="1">
    <source>
        <dbReference type="ARBA" id="ARBA00038068"/>
    </source>
</evidence>
<protein>
    <recommendedName>
        <fullName evidence="3">Jumonji domain-containing protein 4</fullName>
    </recommendedName>
</protein>
<evidence type="ECO:0000256" key="2">
    <source>
        <dbReference type="ARBA" id="ARBA00047762"/>
    </source>
</evidence>
<dbReference type="PANTHER" id="PTHR12480:SF6">
    <property type="entry name" value="2-OXOGLUTARATE AND IRON-DEPENDENT OXYGENASE JMJD4"/>
    <property type="match status" value="1"/>
</dbReference>
<keyword evidence="6" id="KW-1185">Reference proteome</keyword>
<sequence length="288" mass="33865">MNFNMNEIEIGCNVNGKSEQELLDGYIRWECDKYTVENLTYEDFYNNHLVTNLPCVIKNITSEWECTKKWIENNTINHNYFIENYGDLEAPVADCNNISYNAHCKTDMKVSDYMNYLRDSEKSKLLYLKDWHLKKLRPNDKFYDIPKIFASDWLNEYAQDNDQDDFMFVYIGPKYSWTPLHVDVYTSFSWSVNVIGKKKWILFPPGEENKLKDSLDNLPMIFDPDKTKNIKYFEVIQEQGDGIFVPSGWYHQVLNVEDTISINHNWVNACNIQIVCNSLAKNLTVSTA</sequence>
<dbReference type="Proteomes" id="UP000791440">
    <property type="component" value="Unassembled WGS sequence"/>
</dbReference>
<name>A0A921ZNC5_MANSE</name>
<dbReference type="InterPro" id="IPR041667">
    <property type="entry name" value="Cupin_8"/>
</dbReference>
<reference evidence="5" key="1">
    <citation type="journal article" date="2016" name="Insect Biochem. Mol. Biol.">
        <title>Multifaceted biological insights from a draft genome sequence of the tobacco hornworm moth, Manduca sexta.</title>
        <authorList>
            <person name="Kanost M.R."/>
            <person name="Arrese E.L."/>
            <person name="Cao X."/>
            <person name="Chen Y.R."/>
            <person name="Chellapilla S."/>
            <person name="Goldsmith M.R."/>
            <person name="Grosse-Wilde E."/>
            <person name="Heckel D.G."/>
            <person name="Herndon N."/>
            <person name="Jiang H."/>
            <person name="Papanicolaou A."/>
            <person name="Qu J."/>
            <person name="Soulages J.L."/>
            <person name="Vogel H."/>
            <person name="Walters J."/>
            <person name="Waterhouse R.M."/>
            <person name="Ahn S.J."/>
            <person name="Almeida F.C."/>
            <person name="An C."/>
            <person name="Aqrawi P."/>
            <person name="Bretschneider A."/>
            <person name="Bryant W.B."/>
            <person name="Bucks S."/>
            <person name="Chao H."/>
            <person name="Chevignon G."/>
            <person name="Christen J.M."/>
            <person name="Clarke D.F."/>
            <person name="Dittmer N.T."/>
            <person name="Ferguson L.C.F."/>
            <person name="Garavelou S."/>
            <person name="Gordon K.H.J."/>
            <person name="Gunaratna R.T."/>
            <person name="Han Y."/>
            <person name="Hauser F."/>
            <person name="He Y."/>
            <person name="Heidel-Fischer H."/>
            <person name="Hirsh A."/>
            <person name="Hu Y."/>
            <person name="Jiang H."/>
            <person name="Kalra D."/>
            <person name="Klinner C."/>
            <person name="Konig C."/>
            <person name="Kovar C."/>
            <person name="Kroll A.R."/>
            <person name="Kuwar S.S."/>
            <person name="Lee S.L."/>
            <person name="Lehman R."/>
            <person name="Li K."/>
            <person name="Li Z."/>
            <person name="Liang H."/>
            <person name="Lovelace S."/>
            <person name="Lu Z."/>
            <person name="Mansfield J.H."/>
            <person name="McCulloch K.J."/>
            <person name="Mathew T."/>
            <person name="Morton B."/>
            <person name="Muzny D.M."/>
            <person name="Neunemann D."/>
            <person name="Ongeri F."/>
            <person name="Pauchet Y."/>
            <person name="Pu L.L."/>
            <person name="Pyrousis I."/>
            <person name="Rao X.J."/>
            <person name="Redding A."/>
            <person name="Roesel C."/>
            <person name="Sanchez-Gracia A."/>
            <person name="Schaack S."/>
            <person name="Shukla A."/>
            <person name="Tetreau G."/>
            <person name="Wang Y."/>
            <person name="Xiong G.H."/>
            <person name="Traut W."/>
            <person name="Walsh T.K."/>
            <person name="Worley K.C."/>
            <person name="Wu D."/>
            <person name="Wu W."/>
            <person name="Wu Y.Q."/>
            <person name="Zhang X."/>
            <person name="Zou Z."/>
            <person name="Zucker H."/>
            <person name="Briscoe A.D."/>
            <person name="Burmester T."/>
            <person name="Clem R.J."/>
            <person name="Feyereisen R."/>
            <person name="Grimmelikhuijzen C.J.P."/>
            <person name="Hamodrakas S.J."/>
            <person name="Hansson B.S."/>
            <person name="Huguet E."/>
            <person name="Jermiin L.S."/>
            <person name="Lan Q."/>
            <person name="Lehman H.K."/>
            <person name="Lorenzen M."/>
            <person name="Merzendorfer H."/>
            <person name="Michalopoulos I."/>
            <person name="Morton D.B."/>
            <person name="Muthukrishnan S."/>
            <person name="Oakeshott J.G."/>
            <person name="Palmer W."/>
            <person name="Park Y."/>
            <person name="Passarelli A.L."/>
            <person name="Rozas J."/>
            <person name="Schwartz L.M."/>
            <person name="Smith W."/>
            <person name="Southgate A."/>
            <person name="Vilcinskas A."/>
            <person name="Vogt R."/>
            <person name="Wang P."/>
            <person name="Werren J."/>
            <person name="Yu X.Q."/>
            <person name="Zhou J.J."/>
            <person name="Brown S.J."/>
            <person name="Scherer S.E."/>
            <person name="Richards S."/>
            <person name="Blissard G.W."/>
        </authorList>
    </citation>
    <scope>NUCLEOTIDE SEQUENCE</scope>
</reference>
<dbReference type="GO" id="GO:0043565">
    <property type="term" value="F:sequence-specific DNA binding"/>
    <property type="evidence" value="ECO:0007669"/>
    <property type="project" value="TreeGrafter"/>
</dbReference>
<evidence type="ECO:0000313" key="6">
    <source>
        <dbReference type="Proteomes" id="UP000791440"/>
    </source>
</evidence>
<comment type="caution">
    <text evidence="5">The sequence shown here is derived from an EMBL/GenBank/DDBJ whole genome shotgun (WGS) entry which is preliminary data.</text>
</comment>
<dbReference type="InterPro" id="IPR003347">
    <property type="entry name" value="JmjC_dom"/>
</dbReference>
<evidence type="ECO:0000259" key="4">
    <source>
        <dbReference type="PROSITE" id="PS51184"/>
    </source>
</evidence>
<evidence type="ECO:0000256" key="3">
    <source>
        <dbReference type="ARBA" id="ARBA00082904"/>
    </source>
</evidence>
<reference evidence="5" key="2">
    <citation type="submission" date="2020-12" db="EMBL/GenBank/DDBJ databases">
        <authorList>
            <person name="Kanost M."/>
        </authorList>
    </citation>
    <scope>NUCLEOTIDE SEQUENCE</scope>
</reference>
<organism evidence="5 6">
    <name type="scientific">Manduca sexta</name>
    <name type="common">Tobacco hawkmoth</name>
    <name type="synonym">Tobacco hornworm</name>
    <dbReference type="NCBI Taxonomy" id="7130"/>
    <lineage>
        <taxon>Eukaryota</taxon>
        <taxon>Metazoa</taxon>
        <taxon>Ecdysozoa</taxon>
        <taxon>Arthropoda</taxon>
        <taxon>Hexapoda</taxon>
        <taxon>Insecta</taxon>
        <taxon>Pterygota</taxon>
        <taxon>Neoptera</taxon>
        <taxon>Endopterygota</taxon>
        <taxon>Lepidoptera</taxon>
        <taxon>Glossata</taxon>
        <taxon>Ditrysia</taxon>
        <taxon>Bombycoidea</taxon>
        <taxon>Sphingidae</taxon>
        <taxon>Sphinginae</taxon>
        <taxon>Sphingini</taxon>
        <taxon>Manduca</taxon>
    </lineage>
</organism>
<dbReference type="GO" id="GO:0045905">
    <property type="term" value="P:positive regulation of translational termination"/>
    <property type="evidence" value="ECO:0007669"/>
    <property type="project" value="TreeGrafter"/>
</dbReference>
<gene>
    <name evidence="5" type="ORF">O3G_MSEX012282</name>
</gene>
<dbReference type="PANTHER" id="PTHR12480">
    <property type="entry name" value="ARGININE DEMETHYLASE AND LYSYL-HYDROXYLASE JMJD"/>
    <property type="match status" value="1"/>
</dbReference>
<dbReference type="GO" id="GO:0005737">
    <property type="term" value="C:cytoplasm"/>
    <property type="evidence" value="ECO:0007669"/>
    <property type="project" value="TreeGrafter"/>
</dbReference>
<dbReference type="EMBL" id="JH668703">
    <property type="protein sequence ID" value="KAG6460890.1"/>
    <property type="molecule type" value="Genomic_DNA"/>
</dbReference>
<dbReference type="InterPro" id="IPR050910">
    <property type="entry name" value="JMJD6_ArgDemeth/LysHydrox"/>
</dbReference>
<dbReference type="EMBL" id="JH668703">
    <property type="protein sequence ID" value="KAG6460891.1"/>
    <property type="molecule type" value="Genomic_DNA"/>
</dbReference>
<comment type="similarity">
    <text evidence="1">Belongs to the JMJD6 family.</text>
</comment>
<dbReference type="AlphaFoldDB" id="A0A921ZNC5"/>
<dbReference type="SMART" id="SM00558">
    <property type="entry name" value="JmjC"/>
    <property type="match status" value="1"/>
</dbReference>
<dbReference type="SUPFAM" id="SSF51197">
    <property type="entry name" value="Clavaminate synthase-like"/>
    <property type="match status" value="1"/>
</dbReference>
<dbReference type="GO" id="GO:0016706">
    <property type="term" value="F:2-oxoglutarate-dependent dioxygenase activity"/>
    <property type="evidence" value="ECO:0007669"/>
    <property type="project" value="TreeGrafter"/>
</dbReference>
<dbReference type="GO" id="GO:0005634">
    <property type="term" value="C:nucleus"/>
    <property type="evidence" value="ECO:0007669"/>
    <property type="project" value="TreeGrafter"/>
</dbReference>
<proteinExistence type="inferred from homology"/>
<dbReference type="Gene3D" id="2.60.120.650">
    <property type="entry name" value="Cupin"/>
    <property type="match status" value="1"/>
</dbReference>
<comment type="catalytic activity">
    <reaction evidence="2">
        <text>L-lysyl-[protein] + 2-oxoglutarate + O2 = 4-hydroxy-L-lysyl-[protein] + succinate + CO2</text>
        <dbReference type="Rhea" id="RHEA:57156"/>
        <dbReference type="Rhea" id="RHEA-COMP:9752"/>
        <dbReference type="Rhea" id="RHEA-COMP:15084"/>
        <dbReference type="ChEBI" id="CHEBI:15379"/>
        <dbReference type="ChEBI" id="CHEBI:16526"/>
        <dbReference type="ChEBI" id="CHEBI:16810"/>
        <dbReference type="ChEBI" id="CHEBI:29969"/>
        <dbReference type="ChEBI" id="CHEBI:30031"/>
        <dbReference type="ChEBI" id="CHEBI:141495"/>
    </reaction>
</comment>
<dbReference type="Pfam" id="PF13621">
    <property type="entry name" value="Cupin_8"/>
    <property type="match status" value="1"/>
</dbReference>
<feature type="domain" description="JmjC" evidence="4">
    <location>
        <begin position="134"/>
        <end position="283"/>
    </location>
</feature>
<evidence type="ECO:0000313" key="5">
    <source>
        <dbReference type="EMBL" id="KAG6460891.1"/>
    </source>
</evidence>
<accession>A0A921ZNC5</accession>
<dbReference type="PROSITE" id="PS51184">
    <property type="entry name" value="JMJC"/>
    <property type="match status" value="1"/>
</dbReference>